<dbReference type="InterPro" id="IPR011990">
    <property type="entry name" value="TPR-like_helical_dom_sf"/>
</dbReference>
<organism evidence="1 4">
    <name type="scientific">Adineta ricciae</name>
    <name type="common">Rotifer</name>
    <dbReference type="NCBI Taxonomy" id="249248"/>
    <lineage>
        <taxon>Eukaryota</taxon>
        <taxon>Metazoa</taxon>
        <taxon>Spiralia</taxon>
        <taxon>Gnathifera</taxon>
        <taxon>Rotifera</taxon>
        <taxon>Eurotatoria</taxon>
        <taxon>Bdelloidea</taxon>
        <taxon>Adinetida</taxon>
        <taxon>Adinetidae</taxon>
        <taxon>Adineta</taxon>
    </lineage>
</organism>
<dbReference type="InterPro" id="IPR019734">
    <property type="entry name" value="TPR_rpt"/>
</dbReference>
<reference evidence="1" key="1">
    <citation type="submission" date="2021-02" db="EMBL/GenBank/DDBJ databases">
        <authorList>
            <person name="Nowell W R."/>
        </authorList>
    </citation>
    <scope>NUCLEOTIDE SEQUENCE</scope>
</reference>
<dbReference type="SMART" id="SM00028">
    <property type="entry name" value="TPR"/>
    <property type="match status" value="4"/>
</dbReference>
<evidence type="ECO:0000313" key="4">
    <source>
        <dbReference type="Proteomes" id="UP000663852"/>
    </source>
</evidence>
<name>A0A815Q470_ADIRI</name>
<proteinExistence type="predicted"/>
<dbReference type="EMBL" id="CAJNOR010008227">
    <property type="protein sequence ID" value="CAF1630367.1"/>
    <property type="molecule type" value="Genomic_DNA"/>
</dbReference>
<accession>A0A815Q470</accession>
<sequence length="566" mass="66370">MSIGNIFLFHDGDDLLNIESICEIDFLPKSLKIYKDFAKLSDDIENTNDDQQILLITLDCSCRQMLNMKQIVRIYAIEFQPSSTAKITVEEKAKCISNSSIVIPAMYSTKQSDITITTWSTTRLSLSNSYILTASIFIGNILFSLNELQASTYWFLLFRQIIKNIHENILFLTLQNPLIDFYIKCLKRSLQSHPKEHDLAMSGYRFVSQLHILRCEDFFLIESYNCLIDGFFKKYDVNDHFYLLDLAAQFNERTEKIYKSLALNIYFQVITKTQSMETPNQKIPYDKLGRIFSTIAVIYKERGMYGMALHYSNQAVQQYLKHDPCSPPIDVYIFRAVLRAMLWKVTKSKFHLSAGLDDLKEIDKNERCTDRDYLFNMFLIYLDLQRYPFALDCLDRALLQPDNDSQRIIDIYRGRGLLYFLLEQFDLAIENSYKALQSCSETNQQHQAIIHVALAVIYERIENWNQVIEHLQQALLIYEQNNENNGFLKDYPLAEISHRRLVIAYTKTQNMQLANIHKQQAVIEKERTIRLNFPTYPNDMDGFALMCFIRQVWPNENFQIPRELSI</sequence>
<dbReference type="Pfam" id="PF13424">
    <property type="entry name" value="TPR_12"/>
    <property type="match status" value="1"/>
</dbReference>
<dbReference type="Proteomes" id="UP000663828">
    <property type="component" value="Unassembled WGS sequence"/>
</dbReference>
<gene>
    <name evidence="1" type="ORF">EDS130_LOCUS39982</name>
    <name evidence="2" type="ORF">XAT740_LOCUS51548</name>
</gene>
<protein>
    <submittedName>
        <fullName evidence="1">Uncharacterized protein</fullName>
    </submittedName>
</protein>
<comment type="caution">
    <text evidence="1">The sequence shown here is derived from an EMBL/GenBank/DDBJ whole genome shotgun (WGS) entry which is preliminary data.</text>
</comment>
<evidence type="ECO:0000313" key="1">
    <source>
        <dbReference type="EMBL" id="CAF1458352.1"/>
    </source>
</evidence>
<evidence type="ECO:0000313" key="3">
    <source>
        <dbReference type="Proteomes" id="UP000663828"/>
    </source>
</evidence>
<keyword evidence="3" id="KW-1185">Reference proteome</keyword>
<evidence type="ECO:0000313" key="2">
    <source>
        <dbReference type="EMBL" id="CAF1630367.1"/>
    </source>
</evidence>
<dbReference type="SUPFAM" id="SSF48452">
    <property type="entry name" value="TPR-like"/>
    <property type="match status" value="1"/>
</dbReference>
<dbReference type="EMBL" id="CAJNOJ010000466">
    <property type="protein sequence ID" value="CAF1458352.1"/>
    <property type="molecule type" value="Genomic_DNA"/>
</dbReference>
<dbReference type="Proteomes" id="UP000663852">
    <property type="component" value="Unassembled WGS sequence"/>
</dbReference>
<dbReference type="Gene3D" id="1.25.40.10">
    <property type="entry name" value="Tetratricopeptide repeat domain"/>
    <property type="match status" value="1"/>
</dbReference>
<dbReference type="AlphaFoldDB" id="A0A815Q470"/>